<dbReference type="AlphaFoldDB" id="A0A540X8W1"/>
<dbReference type="Gene3D" id="3.40.50.2000">
    <property type="entry name" value="Glycogen Phosphorylase B"/>
    <property type="match status" value="2"/>
</dbReference>
<name>A0A540X8W1_9BACT</name>
<feature type="domain" description="Glycosyl transferase family 1" evidence="1">
    <location>
        <begin position="221"/>
        <end position="393"/>
    </location>
</feature>
<reference evidence="3 4" key="1">
    <citation type="submission" date="2019-06" db="EMBL/GenBank/DDBJ databases">
        <authorList>
            <person name="Livingstone P."/>
            <person name="Whitworth D."/>
        </authorList>
    </citation>
    <scope>NUCLEOTIDE SEQUENCE [LARGE SCALE GENOMIC DNA]</scope>
    <source>
        <strain evidence="3 4">AM401</strain>
    </source>
</reference>
<accession>A0A540X8W1</accession>
<organism evidence="3 4">
    <name type="scientific">Myxococcus llanfairpwllgwyngyllgogerychwyrndrobwllllantysiliogogogochensis</name>
    <dbReference type="NCBI Taxonomy" id="2590453"/>
    <lineage>
        <taxon>Bacteria</taxon>
        <taxon>Pseudomonadati</taxon>
        <taxon>Myxococcota</taxon>
        <taxon>Myxococcia</taxon>
        <taxon>Myxococcales</taxon>
        <taxon>Cystobacterineae</taxon>
        <taxon>Myxococcaceae</taxon>
        <taxon>Myxococcus</taxon>
    </lineage>
</organism>
<dbReference type="EMBL" id="VIFM01000004">
    <property type="protein sequence ID" value="TQF17743.1"/>
    <property type="molecule type" value="Genomic_DNA"/>
</dbReference>
<dbReference type="RefSeq" id="WP_141640646.1">
    <property type="nucleotide sequence ID" value="NZ_VIFM01000004.1"/>
</dbReference>
<proteinExistence type="predicted"/>
<comment type="caution">
    <text evidence="3">The sequence shown here is derived from an EMBL/GenBank/DDBJ whole genome shotgun (WGS) entry which is preliminary data.</text>
</comment>
<dbReference type="InterPro" id="IPR001296">
    <property type="entry name" value="Glyco_trans_1"/>
</dbReference>
<protein>
    <submittedName>
        <fullName evidence="3">Glycosyltransferase family 4 protein</fullName>
    </submittedName>
</protein>
<keyword evidence="4" id="KW-1185">Reference proteome</keyword>
<dbReference type="Pfam" id="PF13439">
    <property type="entry name" value="Glyco_transf_4"/>
    <property type="match status" value="1"/>
</dbReference>
<evidence type="ECO:0000259" key="2">
    <source>
        <dbReference type="Pfam" id="PF13439"/>
    </source>
</evidence>
<dbReference type="PANTHER" id="PTHR45947:SF3">
    <property type="entry name" value="SULFOQUINOVOSYL TRANSFERASE SQD2"/>
    <property type="match status" value="1"/>
</dbReference>
<sequence length="434" mass="47640">MASPNSAPLKALILAMEYTPNVAGGVGTYVYELARGLARGGCKVTVVAYTPGEPAVLREPNLTVHLVPPSRGSLSQAAQLSLVRGIRLFNEDLVHHGRERIREEQPDLIHFHQWHTHRAARVLGREAGVPVLGTSHYISEPAERWWGQTPDPEILEEERSFYDGTTPVISVSESMSELIRETYGLSASLLHTIHCGMEAGPFLEPSHTPEQYARLRATVATPDDPVVLYTGRLHPQKGITAIFAAAERVLAKRPEVRFLLAGGTDSRESTQMVQGLTQRYAHLRHRIKLLGKLPRRQLGLLHRISDLALVPSLYEPFGYTAIEAMASGLPLVATRSGGPAEIVEHEKTGMLVPVLPGAPGGPREVDIEALANAQLHLLEDRQRARSMGLAGQQRVVELFGLPRMVAANRVVYQKLIDMPARQAEAPVARREVLS</sequence>
<dbReference type="OrthoDB" id="7847955at2"/>
<gene>
    <name evidence="3" type="ORF">FJV41_01895</name>
</gene>
<dbReference type="Proteomes" id="UP000315369">
    <property type="component" value="Unassembled WGS sequence"/>
</dbReference>
<evidence type="ECO:0000313" key="4">
    <source>
        <dbReference type="Proteomes" id="UP000315369"/>
    </source>
</evidence>
<keyword evidence="3" id="KW-0808">Transferase</keyword>
<dbReference type="GO" id="GO:0016758">
    <property type="term" value="F:hexosyltransferase activity"/>
    <property type="evidence" value="ECO:0007669"/>
    <property type="project" value="TreeGrafter"/>
</dbReference>
<dbReference type="SUPFAM" id="SSF53756">
    <property type="entry name" value="UDP-Glycosyltransferase/glycogen phosphorylase"/>
    <property type="match status" value="1"/>
</dbReference>
<dbReference type="InterPro" id="IPR050194">
    <property type="entry name" value="Glycosyltransferase_grp1"/>
</dbReference>
<dbReference type="PANTHER" id="PTHR45947">
    <property type="entry name" value="SULFOQUINOVOSYL TRANSFERASE SQD2"/>
    <property type="match status" value="1"/>
</dbReference>
<evidence type="ECO:0000313" key="3">
    <source>
        <dbReference type="EMBL" id="TQF17743.1"/>
    </source>
</evidence>
<dbReference type="InterPro" id="IPR028098">
    <property type="entry name" value="Glyco_trans_4-like_N"/>
</dbReference>
<dbReference type="Pfam" id="PF00534">
    <property type="entry name" value="Glycos_transf_1"/>
    <property type="match status" value="1"/>
</dbReference>
<feature type="domain" description="Glycosyltransferase subfamily 4-like N-terminal" evidence="2">
    <location>
        <begin position="24"/>
        <end position="197"/>
    </location>
</feature>
<dbReference type="CDD" id="cd03801">
    <property type="entry name" value="GT4_PimA-like"/>
    <property type="match status" value="1"/>
</dbReference>
<evidence type="ECO:0000259" key="1">
    <source>
        <dbReference type="Pfam" id="PF00534"/>
    </source>
</evidence>